<dbReference type="VEuPathDB" id="FungiDB:ASPNIDRAFT2_1117678"/>
<sequence length="137" mass="15189">MAHSVPSLSDSIDFSKVREAWEKCENILAHMATFSQSARTSLRFLQAAFSQNIHGRPSSRPSSNVGVNPDRNLTDEASAHYPVPDGPTNPSFFQDTPGLDSSYWTDSGIGPSTFEDDLGLLSWIDVPDMWQWLRAES</sequence>
<dbReference type="Proteomes" id="UP000197666">
    <property type="component" value="Unassembled WGS sequence"/>
</dbReference>
<evidence type="ECO:0000313" key="3">
    <source>
        <dbReference type="Proteomes" id="UP000197666"/>
    </source>
</evidence>
<gene>
    <name evidence="2" type="ORF">CAN33_0047620</name>
</gene>
<proteinExistence type="predicted"/>
<feature type="region of interest" description="Disordered" evidence="1">
    <location>
        <begin position="53"/>
        <end position="97"/>
    </location>
</feature>
<accession>A0A254TXG8</accession>
<comment type="caution">
    <text evidence="2">The sequence shown here is derived from an EMBL/GenBank/DDBJ whole genome shotgun (WGS) entry which is preliminary data.</text>
</comment>
<name>A0A254TXG8_ASPNG</name>
<protein>
    <submittedName>
        <fullName evidence="2">ATPase associated with various cellular activities (AAA) family protein</fullName>
    </submittedName>
</protein>
<evidence type="ECO:0000256" key="1">
    <source>
        <dbReference type="SAM" id="MobiDB-lite"/>
    </source>
</evidence>
<dbReference type="VEuPathDB" id="FungiDB:M747DRAFT_327066"/>
<evidence type="ECO:0000313" key="2">
    <source>
        <dbReference type="EMBL" id="TPR11219.1"/>
    </source>
</evidence>
<reference evidence="3" key="1">
    <citation type="submission" date="2018-10" db="EMBL/GenBank/DDBJ databases">
        <title>FDA dAtabase for Regulatory Grade micrObial Sequences (FDA-ARGOS): Supporting development and validation of Infectious Disease Dx tests.</title>
        <authorList>
            <person name="Kerrigan L."/>
            <person name="Tallon L."/>
            <person name="Sadzewicz L."/>
            <person name="Sengamalay N."/>
            <person name="Ott S."/>
            <person name="Godinez A."/>
            <person name="Nagaraj S."/>
            <person name="Vavikolanu K."/>
            <person name="Nadendla S."/>
            <person name="George J."/>
            <person name="Sichtig H."/>
        </authorList>
    </citation>
    <scope>NUCLEOTIDE SEQUENCE [LARGE SCALE GENOMIC DNA]</scope>
    <source>
        <strain evidence="3">FDAARGOS_311</strain>
    </source>
</reference>
<dbReference type="VEuPathDB" id="FungiDB:An01g11260"/>
<dbReference type="VEuPathDB" id="FungiDB:ATCC64974_14460"/>
<dbReference type="AlphaFoldDB" id="A0A254TXG8"/>
<dbReference type="EMBL" id="NKJJ02000004">
    <property type="protein sequence ID" value="TPR11219.1"/>
    <property type="molecule type" value="Genomic_DNA"/>
</dbReference>
<organism evidence="2 3">
    <name type="scientific">Aspergillus niger</name>
    <dbReference type="NCBI Taxonomy" id="5061"/>
    <lineage>
        <taxon>Eukaryota</taxon>
        <taxon>Fungi</taxon>
        <taxon>Dikarya</taxon>
        <taxon>Ascomycota</taxon>
        <taxon>Pezizomycotina</taxon>
        <taxon>Eurotiomycetes</taxon>
        <taxon>Eurotiomycetidae</taxon>
        <taxon>Eurotiales</taxon>
        <taxon>Aspergillaceae</taxon>
        <taxon>Aspergillus</taxon>
        <taxon>Aspergillus subgen. Circumdati</taxon>
    </lineage>
</organism>
<feature type="compositionally biased region" description="Polar residues" evidence="1">
    <location>
        <begin position="53"/>
        <end position="66"/>
    </location>
</feature>